<protein>
    <submittedName>
        <fullName evidence="1">Uncharacterized protein</fullName>
    </submittedName>
</protein>
<reference evidence="1 2" key="2">
    <citation type="journal article" date="2019" name="G3 (Bethesda)">
        <title>Hybrid Assembly of the Genome of the Entomopathogenic Nematode Steinernema carpocapsae Identifies the X-Chromosome.</title>
        <authorList>
            <person name="Serra L."/>
            <person name="Macchietto M."/>
            <person name="Macias-Munoz A."/>
            <person name="McGill C.J."/>
            <person name="Rodriguez I.M."/>
            <person name="Rodriguez B."/>
            <person name="Murad R."/>
            <person name="Mortazavi A."/>
        </authorList>
    </citation>
    <scope>NUCLEOTIDE SEQUENCE [LARGE SCALE GENOMIC DNA]</scope>
    <source>
        <strain evidence="1 2">ALL</strain>
    </source>
</reference>
<gene>
    <name evidence="1" type="ORF">L596_030326</name>
</gene>
<dbReference type="Proteomes" id="UP000298663">
    <property type="component" value="Unassembled WGS sequence"/>
</dbReference>
<sequence>MIHVQHHPLLNVAVPCSTKKAQKRLTAITKRCCPRDPQRKNPCNQSGILLDNNNSLGSCGSVLWRIRVSQKRCVEGSPNEKQTNRLFELVIALWTETRKSSGEHCSDSWEWYKFQ</sequence>
<organism evidence="1 2">
    <name type="scientific">Steinernema carpocapsae</name>
    <name type="common">Entomopathogenic nematode</name>
    <dbReference type="NCBI Taxonomy" id="34508"/>
    <lineage>
        <taxon>Eukaryota</taxon>
        <taxon>Metazoa</taxon>
        <taxon>Ecdysozoa</taxon>
        <taxon>Nematoda</taxon>
        <taxon>Chromadorea</taxon>
        <taxon>Rhabditida</taxon>
        <taxon>Tylenchina</taxon>
        <taxon>Panagrolaimomorpha</taxon>
        <taxon>Strongyloidoidea</taxon>
        <taxon>Steinernematidae</taxon>
        <taxon>Steinernema</taxon>
    </lineage>
</organism>
<comment type="caution">
    <text evidence="1">The sequence shown here is derived from an EMBL/GenBank/DDBJ whole genome shotgun (WGS) entry which is preliminary data.</text>
</comment>
<reference evidence="1 2" key="1">
    <citation type="journal article" date="2015" name="Genome Biol.">
        <title>Comparative genomics of Steinernema reveals deeply conserved gene regulatory networks.</title>
        <authorList>
            <person name="Dillman A.R."/>
            <person name="Macchietto M."/>
            <person name="Porter C.F."/>
            <person name="Rogers A."/>
            <person name="Williams B."/>
            <person name="Antoshechkin I."/>
            <person name="Lee M.M."/>
            <person name="Goodwin Z."/>
            <person name="Lu X."/>
            <person name="Lewis E.E."/>
            <person name="Goodrich-Blair H."/>
            <person name="Stock S.P."/>
            <person name="Adams B.J."/>
            <person name="Sternberg P.W."/>
            <person name="Mortazavi A."/>
        </authorList>
    </citation>
    <scope>NUCLEOTIDE SEQUENCE [LARGE SCALE GENOMIC DNA]</scope>
    <source>
        <strain evidence="1 2">ALL</strain>
    </source>
</reference>
<keyword evidence="2" id="KW-1185">Reference proteome</keyword>
<dbReference type="AlphaFoldDB" id="A0A4U5LP23"/>
<evidence type="ECO:0000313" key="1">
    <source>
        <dbReference type="EMBL" id="TKR57652.1"/>
    </source>
</evidence>
<accession>A0A4U5LP23</accession>
<evidence type="ECO:0000313" key="2">
    <source>
        <dbReference type="Proteomes" id="UP000298663"/>
    </source>
</evidence>
<name>A0A4U5LP23_STECR</name>
<dbReference type="EMBL" id="AZBU02000014">
    <property type="protein sequence ID" value="TKR57652.1"/>
    <property type="molecule type" value="Genomic_DNA"/>
</dbReference>
<proteinExistence type="predicted"/>